<evidence type="ECO:0000256" key="11">
    <source>
        <dbReference type="ARBA" id="ARBA00044737"/>
    </source>
</evidence>
<comment type="caution">
    <text evidence="13">The sequence shown here is derived from an EMBL/GenBank/DDBJ whole genome shotgun (WGS) entry which is preliminary data.</text>
</comment>
<dbReference type="InterPro" id="IPR002347">
    <property type="entry name" value="SDR_fam"/>
</dbReference>
<evidence type="ECO:0000256" key="1">
    <source>
        <dbReference type="ARBA" id="ARBA00004240"/>
    </source>
</evidence>
<dbReference type="GO" id="GO:0030148">
    <property type="term" value="P:sphingolipid biosynthetic process"/>
    <property type="evidence" value="ECO:0007669"/>
    <property type="project" value="InterPro"/>
</dbReference>
<comment type="similarity">
    <text evidence="4">Belongs to the short-chain dehydrogenases/reductases (SDR) family.</text>
</comment>
<dbReference type="EMBL" id="JARQZJ010000124">
    <property type="protein sequence ID" value="KAK9890106.1"/>
    <property type="molecule type" value="Genomic_DNA"/>
</dbReference>
<evidence type="ECO:0000256" key="2">
    <source>
        <dbReference type="ARBA" id="ARBA00004760"/>
    </source>
</evidence>
<dbReference type="GO" id="GO:0047560">
    <property type="term" value="F:3-dehydrosphinganine reductase activity"/>
    <property type="evidence" value="ECO:0007669"/>
    <property type="project" value="UniProtKB-EC"/>
</dbReference>
<organism evidence="13 14">
    <name type="scientific">Henosepilachna vigintioctopunctata</name>
    <dbReference type="NCBI Taxonomy" id="420089"/>
    <lineage>
        <taxon>Eukaryota</taxon>
        <taxon>Metazoa</taxon>
        <taxon>Ecdysozoa</taxon>
        <taxon>Arthropoda</taxon>
        <taxon>Hexapoda</taxon>
        <taxon>Insecta</taxon>
        <taxon>Pterygota</taxon>
        <taxon>Neoptera</taxon>
        <taxon>Endopterygota</taxon>
        <taxon>Coleoptera</taxon>
        <taxon>Polyphaga</taxon>
        <taxon>Cucujiformia</taxon>
        <taxon>Coccinelloidea</taxon>
        <taxon>Coccinellidae</taxon>
        <taxon>Epilachninae</taxon>
        <taxon>Epilachnini</taxon>
        <taxon>Henosepilachna</taxon>
    </lineage>
</organism>
<evidence type="ECO:0000256" key="5">
    <source>
        <dbReference type="ARBA" id="ARBA00022824"/>
    </source>
</evidence>
<dbReference type="Gene3D" id="3.40.50.720">
    <property type="entry name" value="NAD(P)-binding Rossmann-like Domain"/>
    <property type="match status" value="1"/>
</dbReference>
<dbReference type="SUPFAM" id="SSF51735">
    <property type="entry name" value="NAD(P)-binding Rossmann-fold domains"/>
    <property type="match status" value="1"/>
</dbReference>
<evidence type="ECO:0000313" key="13">
    <source>
        <dbReference type="EMBL" id="KAK9890106.1"/>
    </source>
</evidence>
<comment type="subcellular location">
    <subcellularLocation>
        <location evidence="1">Endoplasmic reticulum</location>
    </subcellularLocation>
</comment>
<evidence type="ECO:0000256" key="4">
    <source>
        <dbReference type="ARBA" id="ARBA00006484"/>
    </source>
</evidence>
<dbReference type="GO" id="GO:0006666">
    <property type="term" value="P:3-keto-sphinganine metabolic process"/>
    <property type="evidence" value="ECO:0007669"/>
    <property type="project" value="InterPro"/>
</dbReference>
<keyword evidence="14" id="KW-1185">Reference proteome</keyword>
<accession>A0AAW1VAR1</accession>
<proteinExistence type="inferred from homology"/>
<keyword evidence="8" id="KW-0560">Oxidoreductase</keyword>
<keyword evidence="5" id="KW-0256">Endoplasmic reticulum</keyword>
<reference evidence="13 14" key="1">
    <citation type="submission" date="2023-03" db="EMBL/GenBank/DDBJ databases">
        <title>Genome insight into feeding habits of ladybird beetles.</title>
        <authorList>
            <person name="Li H.-S."/>
            <person name="Huang Y.-H."/>
            <person name="Pang H."/>
        </authorList>
    </citation>
    <scope>NUCLEOTIDE SEQUENCE [LARGE SCALE GENOMIC DNA]</scope>
    <source>
        <strain evidence="13">SYSU_2023b</strain>
        <tissue evidence="13">Whole body</tissue>
    </source>
</reference>
<evidence type="ECO:0000256" key="3">
    <source>
        <dbReference type="ARBA" id="ARBA00004991"/>
    </source>
</evidence>
<protein>
    <recommendedName>
        <fullName evidence="10">3-dehydrosphinganine reductase</fullName>
        <ecNumber evidence="10">1.1.1.102</ecNumber>
    </recommendedName>
</protein>
<evidence type="ECO:0000256" key="8">
    <source>
        <dbReference type="ARBA" id="ARBA00023002"/>
    </source>
</evidence>
<dbReference type="AlphaFoldDB" id="A0AAW1VAR1"/>
<keyword evidence="6" id="KW-0521">NADP</keyword>
<dbReference type="Pfam" id="PF00106">
    <property type="entry name" value="adh_short"/>
    <property type="match status" value="1"/>
</dbReference>
<dbReference type="FunFam" id="3.40.50.720:FF:000165">
    <property type="entry name" value="3-ketodihydrosphingosine reductase"/>
    <property type="match status" value="1"/>
</dbReference>
<evidence type="ECO:0000256" key="10">
    <source>
        <dbReference type="ARBA" id="ARBA00026112"/>
    </source>
</evidence>
<evidence type="ECO:0000256" key="9">
    <source>
        <dbReference type="ARBA" id="ARBA00023098"/>
    </source>
</evidence>
<dbReference type="InterPro" id="IPR045022">
    <property type="entry name" value="KDSR-like"/>
</dbReference>
<evidence type="ECO:0000256" key="6">
    <source>
        <dbReference type="ARBA" id="ARBA00022857"/>
    </source>
</evidence>
<comment type="pathway">
    <text evidence="3">Sphingolipid metabolism.</text>
</comment>
<dbReference type="PANTHER" id="PTHR43550">
    <property type="entry name" value="3-KETODIHYDROSPHINGOSINE REDUCTASE"/>
    <property type="match status" value="1"/>
</dbReference>
<comment type="pathway">
    <text evidence="2">Lipid metabolism; sphingolipid metabolism.</text>
</comment>
<evidence type="ECO:0000256" key="12">
    <source>
        <dbReference type="ARBA" id="ARBA00048930"/>
    </source>
</evidence>
<keyword evidence="9" id="KW-0443">Lipid metabolism</keyword>
<dbReference type="PANTHER" id="PTHR43550:SF3">
    <property type="entry name" value="3-KETODIHYDROSPHINGOSINE REDUCTASE"/>
    <property type="match status" value="1"/>
</dbReference>
<comment type="catalytic activity">
    <reaction evidence="12">
        <text>sphinganine + NADP(+) = 3-oxosphinganine + NADPH + H(+)</text>
        <dbReference type="Rhea" id="RHEA:22640"/>
        <dbReference type="ChEBI" id="CHEBI:15378"/>
        <dbReference type="ChEBI" id="CHEBI:57783"/>
        <dbReference type="ChEBI" id="CHEBI:57817"/>
        <dbReference type="ChEBI" id="CHEBI:58299"/>
        <dbReference type="ChEBI" id="CHEBI:58349"/>
        <dbReference type="EC" id="1.1.1.102"/>
    </reaction>
    <physiologicalReaction direction="right-to-left" evidence="12">
        <dbReference type="Rhea" id="RHEA:22642"/>
    </physiologicalReaction>
</comment>
<dbReference type="CDD" id="cd08939">
    <property type="entry name" value="KDSR-like_SDR_c"/>
    <property type="match status" value="1"/>
</dbReference>
<evidence type="ECO:0000256" key="7">
    <source>
        <dbReference type="ARBA" id="ARBA00022919"/>
    </source>
</evidence>
<dbReference type="PRINTS" id="PR00081">
    <property type="entry name" value="GDHRDH"/>
</dbReference>
<sequence length="329" mass="36833">MVVFLIVPFLIISFMWKLFGNIKVKDITNRHVVIIGGSSGIGKSLAILAAKKNAHVTIIARNIDKLSEAITEIKENAINPTDQKINFVSVDVTNFEDVENNLCEIEETVGPIYMLVNCAGFAVCGELENFTVNQIKSLINVNLLGSIYPIKAIVPKFKERKEGIIVLTGSQVSLFGLYGYSVYSSCKFALRGLAESLYMELKPYNISVTLALPPDTDTPGFKEENKTKPIETLRISDMGDIFNPGDVANKIMRDALGGQFFSHIGFESFITTTLCKGMSPFTSFFQVIMESMIIGWIRLISSFYVHRFHKIVQLCYDEKKKQKKIKPNM</sequence>
<keyword evidence="7" id="KW-0746">Sphingolipid metabolism</keyword>
<name>A0AAW1VAR1_9CUCU</name>
<gene>
    <name evidence="13" type="ORF">WA026_008916</name>
</gene>
<evidence type="ECO:0000313" key="14">
    <source>
        <dbReference type="Proteomes" id="UP001431783"/>
    </source>
</evidence>
<comment type="function">
    <text evidence="11">Catalyzes the reduction of 3'-oxosphinganine (3-ketodihydrosphingosine/KDS) to sphinganine (dihydrosphingosine/DHS), the second step of de novo sphingolipid biosynthesis.</text>
</comment>
<dbReference type="Proteomes" id="UP001431783">
    <property type="component" value="Unassembled WGS sequence"/>
</dbReference>
<dbReference type="InterPro" id="IPR036291">
    <property type="entry name" value="NAD(P)-bd_dom_sf"/>
</dbReference>
<dbReference type="GO" id="GO:0005789">
    <property type="term" value="C:endoplasmic reticulum membrane"/>
    <property type="evidence" value="ECO:0007669"/>
    <property type="project" value="TreeGrafter"/>
</dbReference>
<dbReference type="EC" id="1.1.1.102" evidence="10"/>